<keyword evidence="4" id="KW-1185">Reference proteome</keyword>
<dbReference type="InterPro" id="IPR050561">
    <property type="entry name" value="PTP"/>
</dbReference>
<dbReference type="GeneID" id="5853528"/>
<dbReference type="InterPro" id="IPR000387">
    <property type="entry name" value="Tyr_Pase_dom"/>
</dbReference>
<dbReference type="InterPro" id="IPR057023">
    <property type="entry name" value="PTP-SAK"/>
</dbReference>
<dbReference type="STRING" id="425265.A8QAD0"/>
<keyword evidence="1" id="KW-0378">Hydrolase</keyword>
<dbReference type="SUPFAM" id="SSF52799">
    <property type="entry name" value="(Phosphotyrosine protein) phosphatases II"/>
    <property type="match status" value="1"/>
</dbReference>
<dbReference type="PANTHER" id="PTHR23339">
    <property type="entry name" value="TYROSINE SPECIFIC PROTEIN PHOSPHATASE AND DUAL SPECIFICITY PROTEIN PHOSPHATASE"/>
    <property type="match status" value="1"/>
</dbReference>
<sequence>MNGTKDVAPTCVVARDKLAHDVYQSVLRTRRCDWIELMNCAPMASQYHLSAYSVLKFGLSGAPYAYLPLSLQQPDLTESILSRQQKNEVHSWRLMPHLNARVPIPDSHNAIQMVEKHTDGAHERIALDLEVAMVDKSQDRHMSDTHDTARVVKTSNSHPIRYVSAGVVQLTISSLSPIIPVQLLPNISARVLGHLPPGLRLIHTRDELVDLAHISLTDTVPRSSLGMHLQNSLQDADAYALGQIRGEHLIRMPESVPLEHMLSDNGTPLDSYASSAPKTEAPVLGNLLLSSCPGKKVRLDEPAQGRSPICRDLKIDLDRIKQMGVRAIVCCLDDDELNLLGAPCREYSDEAQSHGLDLIRLPIAEGFAPIHMVRFDMFMSMLILNYTLRGSSILVHCRGGVGRAGLVACIWLLKMNLIAADPEAGPRLCPTADESCYVRSTVLRLIDIVRKRRSVRAIETAEQVRFLMEYVRFVFSQERAHHCLQTCAATHSS</sequence>
<evidence type="ECO:0000313" key="3">
    <source>
        <dbReference type="EMBL" id="EDP42008.1"/>
    </source>
</evidence>
<dbReference type="PROSITE" id="PS50056">
    <property type="entry name" value="TYR_PHOSPHATASE_2"/>
    <property type="match status" value="1"/>
</dbReference>
<dbReference type="GO" id="GO:0016791">
    <property type="term" value="F:phosphatase activity"/>
    <property type="evidence" value="ECO:0007669"/>
    <property type="project" value="UniProtKB-ARBA"/>
</dbReference>
<dbReference type="EMBL" id="AAYY01000014">
    <property type="protein sequence ID" value="EDP42008.1"/>
    <property type="molecule type" value="Genomic_DNA"/>
</dbReference>
<dbReference type="InterPro" id="IPR029021">
    <property type="entry name" value="Prot-tyrosine_phosphatase-like"/>
</dbReference>
<dbReference type="InParanoid" id="A8QAD0"/>
<evidence type="ECO:0000256" key="1">
    <source>
        <dbReference type="ARBA" id="ARBA00022801"/>
    </source>
</evidence>
<dbReference type="Gene3D" id="3.90.190.10">
    <property type="entry name" value="Protein tyrosine phosphatase superfamily"/>
    <property type="match status" value="1"/>
</dbReference>
<dbReference type="AlphaFoldDB" id="A8QAD0"/>
<dbReference type="Pfam" id="PF22784">
    <property type="entry name" value="PTP-SAK"/>
    <property type="match status" value="1"/>
</dbReference>
<evidence type="ECO:0000313" key="4">
    <source>
        <dbReference type="Proteomes" id="UP000008837"/>
    </source>
</evidence>
<comment type="caution">
    <text evidence="3">The sequence shown here is derived from an EMBL/GenBank/DDBJ whole genome shotgun (WGS) entry which is preliminary data.</text>
</comment>
<dbReference type="KEGG" id="mgl:MGL_3689"/>
<accession>A8QAD0</accession>
<dbReference type="RefSeq" id="XP_001729222.1">
    <property type="nucleotide sequence ID" value="XM_001729170.1"/>
</dbReference>
<dbReference type="VEuPathDB" id="FungiDB:MGL_3689"/>
<reference evidence="3 4" key="1">
    <citation type="journal article" date="2007" name="Proc. Natl. Acad. Sci. U.S.A.">
        <title>Dandruff-associated Malassezia genomes reveal convergent and divergent virulence traits shared with plant and human fungal pathogens.</title>
        <authorList>
            <person name="Xu J."/>
            <person name="Saunders C.W."/>
            <person name="Hu P."/>
            <person name="Grant R.A."/>
            <person name="Boekhout T."/>
            <person name="Kuramae E.E."/>
            <person name="Kronstad J.W."/>
            <person name="Deangelis Y.M."/>
            <person name="Reeder N.L."/>
            <person name="Johnstone K.R."/>
            <person name="Leland M."/>
            <person name="Fieno A.M."/>
            <person name="Begley W.M."/>
            <person name="Sun Y."/>
            <person name="Lacey M.P."/>
            <person name="Chaudhary T."/>
            <person name="Keough T."/>
            <person name="Chu L."/>
            <person name="Sears R."/>
            <person name="Yuan B."/>
            <person name="Dawson T.L.Jr."/>
        </authorList>
    </citation>
    <scope>NUCLEOTIDE SEQUENCE [LARGE SCALE GENOMIC DNA]</scope>
    <source>
        <strain evidence="4">ATCC MYA-4612 / CBS 7966</strain>
    </source>
</reference>
<dbReference type="OrthoDB" id="266663at2759"/>
<evidence type="ECO:0000259" key="2">
    <source>
        <dbReference type="PROSITE" id="PS50056"/>
    </source>
</evidence>
<proteinExistence type="predicted"/>
<name>A8QAD0_MALGO</name>
<organism evidence="3 4">
    <name type="scientific">Malassezia globosa (strain ATCC MYA-4612 / CBS 7966)</name>
    <name type="common">Dandruff-associated fungus</name>
    <dbReference type="NCBI Taxonomy" id="425265"/>
    <lineage>
        <taxon>Eukaryota</taxon>
        <taxon>Fungi</taxon>
        <taxon>Dikarya</taxon>
        <taxon>Basidiomycota</taxon>
        <taxon>Ustilaginomycotina</taxon>
        <taxon>Malasseziomycetes</taxon>
        <taxon>Malasseziales</taxon>
        <taxon>Malasseziaceae</taxon>
        <taxon>Malassezia</taxon>
    </lineage>
</organism>
<dbReference type="Proteomes" id="UP000008837">
    <property type="component" value="Unassembled WGS sequence"/>
</dbReference>
<protein>
    <recommendedName>
        <fullName evidence="2">Tyrosine specific protein phosphatases domain-containing protein</fullName>
    </recommendedName>
</protein>
<feature type="domain" description="Tyrosine specific protein phosphatases" evidence="2">
    <location>
        <begin position="376"/>
        <end position="464"/>
    </location>
</feature>
<gene>
    <name evidence="3" type="ORF">MGL_3689</name>
</gene>